<feature type="region of interest" description="Disordered" evidence="2">
    <location>
        <begin position="319"/>
        <end position="355"/>
    </location>
</feature>
<evidence type="ECO:0000256" key="2">
    <source>
        <dbReference type="SAM" id="MobiDB-lite"/>
    </source>
</evidence>
<evidence type="ECO:0000256" key="1">
    <source>
        <dbReference type="SAM" id="Coils"/>
    </source>
</evidence>
<accession>A0A7S2K5H5</accession>
<sequence>MSDVRGLRLKARTAQREAAEAKHEADNLRSELISLREMHTAIETALAQYATNFADAKRSQANMSRLLARAGNERDDAQEQARKAQEEVARLSADQSSLTRLYEDLKAEQETWVSDLEDSIHLLDKCRAEKAEFQSKAAGDRVKSDNRISALERELQKCQAEKSDLQRKAAKDRKEDYDRISALTSELLTSKDLSSKKLDGEQKLASNAINKIGKLSNDVKEKEQQIQCMNSSLRQKDQQLNDLWREIQRLNSKDANIRSENRRIVENLHRENHRLIEQLAHLQLTRVATINPSRQDQRTASTQPDLALRQTGILKDRTNALPNVLPPPGFGALASSRSRKQAASAPLPSPQAAKRVKLMSDVSPPSNVLQDRIRSILNNVSTSNVDEKARELIQYIPNNHMEWFVGYLLQNFVLAQPNNHHVFITLLRKIIKSGATFQLVQTFVEKISNDIVGGLIGSKENASKARQCTDGMKSMGAWYANFSRTANFLTEYCEQLLMVGIRNGNNNLRVLFVGAVLSVVCNKRRGELTSFSGTLSLLKTIHGLPSTNTRLELLIEGAIKNTGREICDISAATEIDECL</sequence>
<proteinExistence type="predicted"/>
<dbReference type="EMBL" id="HBGY01008294">
    <property type="protein sequence ID" value="CAD9565934.1"/>
    <property type="molecule type" value="Transcribed_RNA"/>
</dbReference>
<feature type="domain" description="CCR4-NOT transcription complex subunit 1 CAF1-binding" evidence="3">
    <location>
        <begin position="363"/>
        <end position="520"/>
    </location>
</feature>
<feature type="compositionally biased region" description="Low complexity" evidence="2">
    <location>
        <begin position="332"/>
        <end position="353"/>
    </location>
</feature>
<feature type="coiled-coil region" evidence="1">
    <location>
        <begin position="141"/>
        <end position="175"/>
    </location>
</feature>
<keyword evidence="1" id="KW-0175">Coiled coil</keyword>
<protein>
    <recommendedName>
        <fullName evidence="3">CCR4-NOT transcription complex subunit 1 CAF1-binding domain-containing protein</fullName>
    </recommendedName>
</protein>
<dbReference type="Gene3D" id="1.25.40.180">
    <property type="match status" value="1"/>
</dbReference>
<organism evidence="4">
    <name type="scientific">Leptocylindrus danicus</name>
    <dbReference type="NCBI Taxonomy" id="163516"/>
    <lineage>
        <taxon>Eukaryota</taxon>
        <taxon>Sar</taxon>
        <taxon>Stramenopiles</taxon>
        <taxon>Ochrophyta</taxon>
        <taxon>Bacillariophyta</taxon>
        <taxon>Coscinodiscophyceae</taxon>
        <taxon>Chaetocerotophycidae</taxon>
        <taxon>Leptocylindrales</taxon>
        <taxon>Leptocylindraceae</taxon>
        <taxon>Leptocylindrus</taxon>
    </lineage>
</organism>
<feature type="region of interest" description="Disordered" evidence="2">
    <location>
        <begin position="70"/>
        <end position="90"/>
    </location>
</feature>
<dbReference type="InterPro" id="IPR032191">
    <property type="entry name" value="CNOT1_CAF1_bind"/>
</dbReference>
<reference evidence="4" key="1">
    <citation type="submission" date="2021-01" db="EMBL/GenBank/DDBJ databases">
        <authorList>
            <person name="Corre E."/>
            <person name="Pelletier E."/>
            <person name="Niang G."/>
            <person name="Scheremetjew M."/>
            <person name="Finn R."/>
            <person name="Kale V."/>
            <person name="Holt S."/>
            <person name="Cochrane G."/>
            <person name="Meng A."/>
            <person name="Brown T."/>
            <person name="Cohen L."/>
        </authorList>
    </citation>
    <scope>NUCLEOTIDE SEQUENCE</scope>
    <source>
        <strain evidence="4">B650</strain>
    </source>
</reference>
<evidence type="ECO:0000313" key="4">
    <source>
        <dbReference type="EMBL" id="CAD9565934.1"/>
    </source>
</evidence>
<feature type="compositionally biased region" description="Basic and acidic residues" evidence="2">
    <location>
        <begin position="71"/>
        <end position="89"/>
    </location>
</feature>
<feature type="coiled-coil region" evidence="1">
    <location>
        <begin position="205"/>
        <end position="285"/>
    </location>
</feature>
<dbReference type="Pfam" id="PF16415">
    <property type="entry name" value="CNOT1_CAF1_bind"/>
    <property type="match status" value="1"/>
</dbReference>
<dbReference type="AlphaFoldDB" id="A0A7S2K5H5"/>
<name>A0A7S2K5H5_9STRA</name>
<gene>
    <name evidence="4" type="ORF">LDAN0321_LOCUS5218</name>
</gene>
<feature type="region of interest" description="Disordered" evidence="2">
    <location>
        <begin position="1"/>
        <end position="22"/>
    </location>
</feature>
<evidence type="ECO:0000259" key="3">
    <source>
        <dbReference type="Pfam" id="PF16415"/>
    </source>
</evidence>